<comment type="caution">
    <text evidence="7">The sequence shown here is derived from an EMBL/GenBank/DDBJ whole genome shotgun (WGS) entry which is preliminary data.</text>
</comment>
<dbReference type="InterPro" id="IPR036388">
    <property type="entry name" value="WH-like_DNA-bd_sf"/>
</dbReference>
<evidence type="ECO:0000313" key="8">
    <source>
        <dbReference type="Proteomes" id="UP000560081"/>
    </source>
</evidence>
<dbReference type="GO" id="GO:0000976">
    <property type="term" value="F:transcription cis-regulatory region binding"/>
    <property type="evidence" value="ECO:0007669"/>
    <property type="project" value="TreeGrafter"/>
</dbReference>
<dbReference type="PANTHER" id="PTHR30126:SF39">
    <property type="entry name" value="HTH-TYPE TRANSCRIPTIONAL REGULATOR CYSL"/>
    <property type="match status" value="1"/>
</dbReference>
<evidence type="ECO:0000256" key="3">
    <source>
        <dbReference type="ARBA" id="ARBA00023125"/>
    </source>
</evidence>
<feature type="region of interest" description="Disordered" evidence="5">
    <location>
        <begin position="1"/>
        <end position="21"/>
    </location>
</feature>
<protein>
    <submittedName>
        <fullName evidence="7">DNA-binding transcriptional LysR family regulator</fullName>
    </submittedName>
</protein>
<keyword evidence="3 7" id="KW-0238">DNA-binding</keyword>
<dbReference type="SUPFAM" id="SSF53850">
    <property type="entry name" value="Periplasmic binding protein-like II"/>
    <property type="match status" value="1"/>
</dbReference>
<name>A0A7W7L372_9MICC</name>
<organism evidence="7 8">
    <name type="scientific">Micrococcus flavus</name>
    <dbReference type="NCBI Taxonomy" id="384602"/>
    <lineage>
        <taxon>Bacteria</taxon>
        <taxon>Bacillati</taxon>
        <taxon>Actinomycetota</taxon>
        <taxon>Actinomycetes</taxon>
        <taxon>Micrococcales</taxon>
        <taxon>Micrococcaceae</taxon>
        <taxon>Micrococcus</taxon>
    </lineage>
</organism>
<dbReference type="InterPro" id="IPR005119">
    <property type="entry name" value="LysR_subst-bd"/>
</dbReference>
<dbReference type="PANTHER" id="PTHR30126">
    <property type="entry name" value="HTH-TYPE TRANSCRIPTIONAL REGULATOR"/>
    <property type="match status" value="1"/>
</dbReference>
<keyword evidence="8" id="KW-1185">Reference proteome</keyword>
<dbReference type="GO" id="GO:0003700">
    <property type="term" value="F:DNA-binding transcription factor activity"/>
    <property type="evidence" value="ECO:0007669"/>
    <property type="project" value="InterPro"/>
</dbReference>
<dbReference type="EMBL" id="JACHMC010000001">
    <property type="protein sequence ID" value="MBB4882820.1"/>
    <property type="molecule type" value="Genomic_DNA"/>
</dbReference>
<dbReference type="Gene3D" id="3.40.190.290">
    <property type="match status" value="1"/>
</dbReference>
<dbReference type="Proteomes" id="UP000560081">
    <property type="component" value="Unassembled WGS sequence"/>
</dbReference>
<reference evidence="7 8" key="1">
    <citation type="submission" date="2020-08" db="EMBL/GenBank/DDBJ databases">
        <title>Sequencing the genomes of 1000 actinobacteria strains.</title>
        <authorList>
            <person name="Klenk H.-P."/>
        </authorList>
    </citation>
    <scope>NUCLEOTIDE SEQUENCE [LARGE SCALE GENOMIC DNA]</scope>
    <source>
        <strain evidence="7 8">DSM 19079</strain>
    </source>
</reference>
<gene>
    <name evidence="7" type="ORF">BJ976_001171</name>
</gene>
<comment type="similarity">
    <text evidence="1">Belongs to the LysR transcriptional regulatory family.</text>
</comment>
<dbReference type="PRINTS" id="PR00039">
    <property type="entry name" value="HTHLYSR"/>
</dbReference>
<dbReference type="InterPro" id="IPR036390">
    <property type="entry name" value="WH_DNA-bd_sf"/>
</dbReference>
<dbReference type="CDD" id="cd05466">
    <property type="entry name" value="PBP2_LTTR_substrate"/>
    <property type="match status" value="1"/>
</dbReference>
<dbReference type="Pfam" id="PF03466">
    <property type="entry name" value="LysR_substrate"/>
    <property type="match status" value="1"/>
</dbReference>
<evidence type="ECO:0000256" key="5">
    <source>
        <dbReference type="SAM" id="MobiDB-lite"/>
    </source>
</evidence>
<dbReference type="Pfam" id="PF00126">
    <property type="entry name" value="HTH_1"/>
    <property type="match status" value="1"/>
</dbReference>
<evidence type="ECO:0000256" key="4">
    <source>
        <dbReference type="ARBA" id="ARBA00023163"/>
    </source>
</evidence>
<dbReference type="Gene3D" id="1.10.10.10">
    <property type="entry name" value="Winged helix-like DNA-binding domain superfamily/Winged helix DNA-binding domain"/>
    <property type="match status" value="1"/>
</dbReference>
<sequence>MTSQEPVAASTDAPAAGGDPGPRVLDPVLLRTFVAVADAGTVTEAARRLRLVQSALTRHLQRLQRELGLALFAPAGARLRLTPAGHAWLPVARGVLDAHAHARQAAAVLAAGRLTELAVGAPGTTLIDVVVPFLTVLGPEDPVVRVAETQLDDSLLQSVAQHDLVVLPSTPPAQVAALPLRRMPVWACVGPAHPWAERAEVDVAELAGARLVLPSRSFKARRVLDGALEVAGAGPRDVVEANSGRVAQALAANGSAVAVVTEDPAFGLRPLRIRVGTETLGVHLHAVWRHDHFAADQIAAVADRLRAFVRERYPEDGDAGPG</sequence>
<feature type="domain" description="HTH lysR-type" evidence="6">
    <location>
        <begin position="25"/>
        <end position="82"/>
    </location>
</feature>
<dbReference type="SUPFAM" id="SSF46785">
    <property type="entry name" value="Winged helix' DNA-binding domain"/>
    <property type="match status" value="1"/>
</dbReference>
<dbReference type="AlphaFoldDB" id="A0A7W7L372"/>
<proteinExistence type="inferred from homology"/>
<evidence type="ECO:0000313" key="7">
    <source>
        <dbReference type="EMBL" id="MBB4882820.1"/>
    </source>
</evidence>
<dbReference type="PROSITE" id="PS50931">
    <property type="entry name" value="HTH_LYSR"/>
    <property type="match status" value="1"/>
</dbReference>
<evidence type="ECO:0000256" key="2">
    <source>
        <dbReference type="ARBA" id="ARBA00023015"/>
    </source>
</evidence>
<dbReference type="RefSeq" id="WP_229667067.1">
    <property type="nucleotide sequence ID" value="NZ_BMLA01000001.1"/>
</dbReference>
<keyword evidence="2" id="KW-0805">Transcription regulation</keyword>
<dbReference type="InterPro" id="IPR000847">
    <property type="entry name" value="LysR_HTH_N"/>
</dbReference>
<evidence type="ECO:0000259" key="6">
    <source>
        <dbReference type="PROSITE" id="PS50931"/>
    </source>
</evidence>
<evidence type="ECO:0000256" key="1">
    <source>
        <dbReference type="ARBA" id="ARBA00009437"/>
    </source>
</evidence>
<keyword evidence="4" id="KW-0804">Transcription</keyword>
<accession>A0A7W7L372</accession>